<gene>
    <name evidence="1" type="ORF">A1O9_02294</name>
</gene>
<comment type="caution">
    <text evidence="1">The sequence shown here is derived from an EMBL/GenBank/DDBJ whole genome shotgun (WGS) entry which is preliminary data.</text>
</comment>
<dbReference type="SUPFAM" id="SSF52096">
    <property type="entry name" value="ClpP/crotonase"/>
    <property type="match status" value="1"/>
</dbReference>
<dbReference type="Gene3D" id="3.90.226.10">
    <property type="entry name" value="2-enoyl-CoA Hydratase, Chain A, domain 1"/>
    <property type="match status" value="1"/>
</dbReference>
<dbReference type="STRING" id="1182545.A0A072PN26"/>
<dbReference type="Proteomes" id="UP000027920">
    <property type="component" value="Unassembled WGS sequence"/>
</dbReference>
<feature type="non-terminal residue" evidence="1">
    <location>
        <position position="1"/>
    </location>
</feature>
<reference evidence="1 2" key="1">
    <citation type="submission" date="2013-03" db="EMBL/GenBank/DDBJ databases">
        <title>The Genome Sequence of Exophiala aquamarina CBS 119918.</title>
        <authorList>
            <consortium name="The Broad Institute Genomics Platform"/>
            <person name="Cuomo C."/>
            <person name="de Hoog S."/>
            <person name="Gorbushina A."/>
            <person name="Walker B."/>
            <person name="Young S.K."/>
            <person name="Zeng Q."/>
            <person name="Gargeya S."/>
            <person name="Fitzgerald M."/>
            <person name="Haas B."/>
            <person name="Abouelleil A."/>
            <person name="Allen A.W."/>
            <person name="Alvarado L."/>
            <person name="Arachchi H.M."/>
            <person name="Berlin A.M."/>
            <person name="Chapman S.B."/>
            <person name="Gainer-Dewar J."/>
            <person name="Goldberg J."/>
            <person name="Griggs A."/>
            <person name="Gujja S."/>
            <person name="Hansen M."/>
            <person name="Howarth C."/>
            <person name="Imamovic A."/>
            <person name="Ireland A."/>
            <person name="Larimer J."/>
            <person name="McCowan C."/>
            <person name="Murphy C."/>
            <person name="Pearson M."/>
            <person name="Poon T.W."/>
            <person name="Priest M."/>
            <person name="Roberts A."/>
            <person name="Saif S."/>
            <person name="Shea T."/>
            <person name="Sisk P."/>
            <person name="Sykes S."/>
            <person name="Wortman J."/>
            <person name="Nusbaum C."/>
            <person name="Birren B."/>
        </authorList>
    </citation>
    <scope>NUCLEOTIDE SEQUENCE [LARGE SCALE GENOMIC DNA]</scope>
    <source>
        <strain evidence="1 2">CBS 119918</strain>
    </source>
</reference>
<proteinExistence type="predicted"/>
<evidence type="ECO:0000313" key="2">
    <source>
        <dbReference type="Proteomes" id="UP000027920"/>
    </source>
</evidence>
<dbReference type="InterPro" id="IPR029045">
    <property type="entry name" value="ClpP/crotonase-like_dom_sf"/>
</dbReference>
<dbReference type="HOGENOM" id="CLU_2596517_0_0_1"/>
<dbReference type="VEuPathDB" id="FungiDB:A1O9_02294"/>
<evidence type="ECO:0000313" key="1">
    <source>
        <dbReference type="EMBL" id="KEF60733.1"/>
    </source>
</evidence>
<organism evidence="1 2">
    <name type="scientific">Exophiala aquamarina CBS 119918</name>
    <dbReference type="NCBI Taxonomy" id="1182545"/>
    <lineage>
        <taxon>Eukaryota</taxon>
        <taxon>Fungi</taxon>
        <taxon>Dikarya</taxon>
        <taxon>Ascomycota</taxon>
        <taxon>Pezizomycotina</taxon>
        <taxon>Eurotiomycetes</taxon>
        <taxon>Chaetothyriomycetidae</taxon>
        <taxon>Chaetothyriales</taxon>
        <taxon>Herpotrichiellaceae</taxon>
        <taxon>Exophiala</taxon>
    </lineage>
</organism>
<name>A0A072PN26_9EURO</name>
<sequence length="80" mass="8928">GIGSLPRLKLGPQIERKVFLEAHTYTSREAKADGIVDIVADPSGMMLETIKLAETWKTKAKVGAYGMLHDEMHVETMRKM</sequence>
<dbReference type="OrthoDB" id="1696280at2759"/>
<feature type="non-terminal residue" evidence="1">
    <location>
        <position position="80"/>
    </location>
</feature>
<dbReference type="AlphaFoldDB" id="A0A072PN26"/>
<keyword evidence="2" id="KW-1185">Reference proteome</keyword>
<dbReference type="EMBL" id="AMGV01000002">
    <property type="protein sequence ID" value="KEF60733.1"/>
    <property type="molecule type" value="Genomic_DNA"/>
</dbReference>
<accession>A0A072PN26</accession>
<dbReference type="RefSeq" id="XP_013263323.1">
    <property type="nucleotide sequence ID" value="XM_013407869.1"/>
</dbReference>
<dbReference type="GeneID" id="25277239"/>
<protein>
    <submittedName>
        <fullName evidence="1">Uncharacterized protein</fullName>
    </submittedName>
</protein>